<evidence type="ECO:0000259" key="5">
    <source>
        <dbReference type="PROSITE" id="PS50931"/>
    </source>
</evidence>
<dbReference type="EMBL" id="CP060394">
    <property type="protein sequence ID" value="QNI34815.1"/>
    <property type="molecule type" value="Genomic_DNA"/>
</dbReference>
<dbReference type="Proteomes" id="UP000515312">
    <property type="component" value="Chromosome"/>
</dbReference>
<evidence type="ECO:0000313" key="7">
    <source>
        <dbReference type="Proteomes" id="UP000515312"/>
    </source>
</evidence>
<dbReference type="Pfam" id="PF03466">
    <property type="entry name" value="LysR_substrate"/>
    <property type="match status" value="1"/>
</dbReference>
<dbReference type="FunFam" id="1.10.10.10:FF:000001">
    <property type="entry name" value="LysR family transcriptional regulator"/>
    <property type="match status" value="1"/>
</dbReference>
<dbReference type="GO" id="GO:0000976">
    <property type="term" value="F:transcription cis-regulatory region binding"/>
    <property type="evidence" value="ECO:0007669"/>
    <property type="project" value="TreeGrafter"/>
</dbReference>
<dbReference type="CDD" id="cd08420">
    <property type="entry name" value="PBP2_CysL_like"/>
    <property type="match status" value="1"/>
</dbReference>
<keyword evidence="4" id="KW-0804">Transcription</keyword>
<evidence type="ECO:0000256" key="3">
    <source>
        <dbReference type="ARBA" id="ARBA00023125"/>
    </source>
</evidence>
<dbReference type="InterPro" id="IPR036390">
    <property type="entry name" value="WH_DNA-bd_sf"/>
</dbReference>
<dbReference type="Gene3D" id="3.40.190.290">
    <property type="match status" value="1"/>
</dbReference>
<dbReference type="PROSITE" id="PS50931">
    <property type="entry name" value="HTH_LYSR"/>
    <property type="match status" value="1"/>
</dbReference>
<name>A0A7G8BQJ5_9BACT</name>
<proteinExistence type="inferred from homology"/>
<dbReference type="InterPro" id="IPR005119">
    <property type="entry name" value="LysR_subst-bd"/>
</dbReference>
<keyword evidence="2" id="KW-0805">Transcription regulation</keyword>
<sequence length="298" mass="33549">MTVLNLNQLRVFHAVATLKSFTRAADAVHLTQPGISKHIKELEEYYGVRLFERRARSIALTQAGEILLAATQQITVCLEKAERQLKELGNAPSRLALAATFTVGLHILPSRLAVFRQQHPQIEATLDIFPAKMIEEKLLKDSFDVGLVGHKINNRSLVTVEFFSDELVVIVPPQHPWASRNRKVRPEELRKESFVATATDSGTRLVVEERLRRNGVKLTKVADFGNMEAVKRAVEAGLGVSVLSQSVIQRELSAGLLRMLPVAGREMYRKFFLVHRKERYLSPAAHVFIESLSLTQRQ</sequence>
<dbReference type="InterPro" id="IPR000847">
    <property type="entry name" value="LysR_HTH_N"/>
</dbReference>
<dbReference type="PRINTS" id="PR00039">
    <property type="entry name" value="HTHLYSR"/>
</dbReference>
<dbReference type="SUPFAM" id="SSF46785">
    <property type="entry name" value="Winged helix' DNA-binding domain"/>
    <property type="match status" value="1"/>
</dbReference>
<evidence type="ECO:0000256" key="4">
    <source>
        <dbReference type="ARBA" id="ARBA00023163"/>
    </source>
</evidence>
<evidence type="ECO:0000256" key="1">
    <source>
        <dbReference type="ARBA" id="ARBA00009437"/>
    </source>
</evidence>
<dbReference type="AlphaFoldDB" id="A0A7G8BQJ5"/>
<keyword evidence="7" id="KW-1185">Reference proteome</keyword>
<keyword evidence="3" id="KW-0238">DNA-binding</keyword>
<protein>
    <submittedName>
        <fullName evidence="6">LysR family transcriptional regulator</fullName>
    </submittedName>
</protein>
<dbReference type="SUPFAM" id="SSF53850">
    <property type="entry name" value="Periplasmic binding protein-like II"/>
    <property type="match status" value="1"/>
</dbReference>
<organism evidence="6 7">
    <name type="scientific">Alloacidobacterium dinghuense</name>
    <dbReference type="NCBI Taxonomy" id="2763107"/>
    <lineage>
        <taxon>Bacteria</taxon>
        <taxon>Pseudomonadati</taxon>
        <taxon>Acidobacteriota</taxon>
        <taxon>Terriglobia</taxon>
        <taxon>Terriglobales</taxon>
        <taxon>Acidobacteriaceae</taxon>
        <taxon>Alloacidobacterium</taxon>
    </lineage>
</organism>
<accession>A0A7G8BQJ5</accession>
<dbReference type="PANTHER" id="PTHR30126:SF39">
    <property type="entry name" value="HTH-TYPE TRANSCRIPTIONAL REGULATOR CYSL"/>
    <property type="match status" value="1"/>
</dbReference>
<evidence type="ECO:0000256" key="2">
    <source>
        <dbReference type="ARBA" id="ARBA00023015"/>
    </source>
</evidence>
<evidence type="ECO:0000313" key="6">
    <source>
        <dbReference type="EMBL" id="QNI34815.1"/>
    </source>
</evidence>
<gene>
    <name evidence="6" type="ORF">H7849_05635</name>
</gene>
<comment type="similarity">
    <text evidence="1">Belongs to the LysR transcriptional regulatory family.</text>
</comment>
<dbReference type="KEGG" id="adin:H7849_05635"/>
<dbReference type="Pfam" id="PF00126">
    <property type="entry name" value="HTH_1"/>
    <property type="match status" value="1"/>
</dbReference>
<dbReference type="Gene3D" id="1.10.10.10">
    <property type="entry name" value="Winged helix-like DNA-binding domain superfamily/Winged helix DNA-binding domain"/>
    <property type="match status" value="1"/>
</dbReference>
<feature type="domain" description="HTH lysR-type" evidence="5">
    <location>
        <begin position="4"/>
        <end position="61"/>
    </location>
</feature>
<reference evidence="6 7" key="1">
    <citation type="submission" date="2020-08" db="EMBL/GenBank/DDBJ databases">
        <title>Edaphobacter telluris sp. nov. and Acidobacterium dinghuensis sp. nov., two acidobacteria isolated from forest soil.</title>
        <authorList>
            <person name="Fu J."/>
            <person name="Qiu L."/>
        </authorList>
    </citation>
    <scope>NUCLEOTIDE SEQUENCE [LARGE SCALE GENOMIC DNA]</scope>
    <source>
        <strain evidence="6">4Y35</strain>
    </source>
</reference>
<dbReference type="PANTHER" id="PTHR30126">
    <property type="entry name" value="HTH-TYPE TRANSCRIPTIONAL REGULATOR"/>
    <property type="match status" value="1"/>
</dbReference>
<dbReference type="InterPro" id="IPR036388">
    <property type="entry name" value="WH-like_DNA-bd_sf"/>
</dbReference>
<dbReference type="GO" id="GO:0003700">
    <property type="term" value="F:DNA-binding transcription factor activity"/>
    <property type="evidence" value="ECO:0007669"/>
    <property type="project" value="InterPro"/>
</dbReference>